<dbReference type="Proteomes" id="UP000314294">
    <property type="component" value="Unassembled WGS sequence"/>
</dbReference>
<reference evidence="1 2" key="1">
    <citation type="submission" date="2019-03" db="EMBL/GenBank/DDBJ databases">
        <title>First draft genome of Liparis tanakae, snailfish: a comprehensive survey of snailfish specific genes.</title>
        <authorList>
            <person name="Kim W."/>
            <person name="Song I."/>
            <person name="Jeong J.-H."/>
            <person name="Kim D."/>
            <person name="Kim S."/>
            <person name="Ryu S."/>
            <person name="Song J.Y."/>
            <person name="Lee S.K."/>
        </authorList>
    </citation>
    <scope>NUCLEOTIDE SEQUENCE [LARGE SCALE GENOMIC DNA]</scope>
    <source>
        <tissue evidence="1">Muscle</tissue>
    </source>
</reference>
<evidence type="ECO:0000313" key="1">
    <source>
        <dbReference type="EMBL" id="TNN82087.1"/>
    </source>
</evidence>
<organism evidence="1 2">
    <name type="scientific">Liparis tanakae</name>
    <name type="common">Tanaka's snailfish</name>
    <dbReference type="NCBI Taxonomy" id="230148"/>
    <lineage>
        <taxon>Eukaryota</taxon>
        <taxon>Metazoa</taxon>
        <taxon>Chordata</taxon>
        <taxon>Craniata</taxon>
        <taxon>Vertebrata</taxon>
        <taxon>Euteleostomi</taxon>
        <taxon>Actinopterygii</taxon>
        <taxon>Neopterygii</taxon>
        <taxon>Teleostei</taxon>
        <taxon>Neoteleostei</taxon>
        <taxon>Acanthomorphata</taxon>
        <taxon>Eupercaria</taxon>
        <taxon>Perciformes</taxon>
        <taxon>Cottioidei</taxon>
        <taxon>Cottales</taxon>
        <taxon>Liparidae</taxon>
        <taxon>Liparis</taxon>
    </lineage>
</organism>
<evidence type="ECO:0000313" key="2">
    <source>
        <dbReference type="Proteomes" id="UP000314294"/>
    </source>
</evidence>
<protein>
    <submittedName>
        <fullName evidence="1">Uncharacterized protein</fullName>
    </submittedName>
</protein>
<proteinExistence type="predicted"/>
<name>A0A4Z2IWF0_9TELE</name>
<comment type="caution">
    <text evidence="1">The sequence shown here is derived from an EMBL/GenBank/DDBJ whole genome shotgun (WGS) entry which is preliminary data.</text>
</comment>
<sequence>MVAISRTLLNPDLKMARLAVWKMNLPHSGCVGIIYSTRNLLEVSYIDLEGLDFEDLYGATYPSVVMVTMVYQNAAGILVNLLAVEPFSA</sequence>
<accession>A0A4Z2IWF0</accession>
<gene>
    <name evidence="1" type="ORF">EYF80_007733</name>
</gene>
<keyword evidence="2" id="KW-1185">Reference proteome</keyword>
<dbReference type="EMBL" id="SRLO01000042">
    <property type="protein sequence ID" value="TNN82087.1"/>
    <property type="molecule type" value="Genomic_DNA"/>
</dbReference>
<dbReference type="AlphaFoldDB" id="A0A4Z2IWF0"/>